<evidence type="ECO:0000313" key="5">
    <source>
        <dbReference type="EMBL" id="KAI9637637.1"/>
    </source>
</evidence>
<dbReference type="EMBL" id="JAKWFO010000004">
    <property type="protein sequence ID" value="KAI9637637.1"/>
    <property type="molecule type" value="Genomic_DNA"/>
</dbReference>
<evidence type="ECO:0000313" key="6">
    <source>
        <dbReference type="Proteomes" id="UP001164286"/>
    </source>
</evidence>
<evidence type="ECO:0000256" key="4">
    <source>
        <dbReference type="SAM" id="SignalP"/>
    </source>
</evidence>
<comment type="catalytic activity">
    <reaction evidence="2">
        <text>alpha,alpha-trehalose + H2O = alpha-D-glucose + beta-D-glucose</text>
        <dbReference type="Rhea" id="RHEA:32675"/>
        <dbReference type="ChEBI" id="CHEBI:15377"/>
        <dbReference type="ChEBI" id="CHEBI:15903"/>
        <dbReference type="ChEBI" id="CHEBI:16551"/>
        <dbReference type="ChEBI" id="CHEBI:17925"/>
        <dbReference type="EC" id="3.2.1.28"/>
    </reaction>
</comment>
<organism evidence="5 6">
    <name type="scientific">Dioszegia hungarica</name>
    <dbReference type="NCBI Taxonomy" id="4972"/>
    <lineage>
        <taxon>Eukaryota</taxon>
        <taxon>Fungi</taxon>
        <taxon>Dikarya</taxon>
        <taxon>Basidiomycota</taxon>
        <taxon>Agaricomycotina</taxon>
        <taxon>Tremellomycetes</taxon>
        <taxon>Tremellales</taxon>
        <taxon>Bulleribasidiaceae</taxon>
        <taxon>Dioszegia</taxon>
    </lineage>
</organism>
<dbReference type="RefSeq" id="XP_052947414.1">
    <property type="nucleotide sequence ID" value="XM_053086875.1"/>
</dbReference>
<keyword evidence="6" id="KW-1185">Reference proteome</keyword>
<reference evidence="5" key="1">
    <citation type="journal article" date="2022" name="G3 (Bethesda)">
        <title>High quality genome of the basidiomycete yeast Dioszegia hungarica PDD-24b-2 isolated from cloud water.</title>
        <authorList>
            <person name="Jarrige D."/>
            <person name="Haridas S."/>
            <person name="Bleykasten-Grosshans C."/>
            <person name="Joly M."/>
            <person name="Nadalig T."/>
            <person name="Sancelme M."/>
            <person name="Vuilleumier S."/>
            <person name="Grigoriev I.V."/>
            <person name="Amato P."/>
            <person name="Bringel F."/>
        </authorList>
    </citation>
    <scope>NUCLEOTIDE SEQUENCE</scope>
    <source>
        <strain evidence="5">PDD-24b-2</strain>
    </source>
</reference>
<feature type="signal peptide" evidence="4">
    <location>
        <begin position="1"/>
        <end position="16"/>
    </location>
</feature>
<dbReference type="EC" id="3.2.1.28" evidence="2"/>
<dbReference type="PRINTS" id="PR00744">
    <property type="entry name" value="GLHYDRLASE37"/>
</dbReference>
<accession>A0AA38HAH7</accession>
<comment type="caution">
    <text evidence="5">The sequence shown here is derived from an EMBL/GenBank/DDBJ whole genome shotgun (WGS) entry which is preliminary data.</text>
</comment>
<evidence type="ECO:0000256" key="3">
    <source>
        <dbReference type="SAM" id="MobiDB-lite"/>
    </source>
</evidence>
<dbReference type="GO" id="GO:0005993">
    <property type="term" value="P:trehalose catabolic process"/>
    <property type="evidence" value="ECO:0007669"/>
    <property type="project" value="TreeGrafter"/>
</dbReference>
<dbReference type="InterPro" id="IPR008928">
    <property type="entry name" value="6-hairpin_glycosidase_sf"/>
</dbReference>
<dbReference type="Proteomes" id="UP001164286">
    <property type="component" value="Unassembled WGS sequence"/>
</dbReference>
<dbReference type="GeneID" id="77726076"/>
<evidence type="ECO:0000256" key="2">
    <source>
        <dbReference type="RuleBase" id="RU361180"/>
    </source>
</evidence>
<dbReference type="PANTHER" id="PTHR23403">
    <property type="entry name" value="TREHALASE"/>
    <property type="match status" value="1"/>
</dbReference>
<feature type="compositionally biased region" description="Low complexity" evidence="3">
    <location>
        <begin position="712"/>
        <end position="734"/>
    </location>
</feature>
<dbReference type="InterPro" id="IPR001661">
    <property type="entry name" value="Glyco_hydro_37"/>
</dbReference>
<name>A0AA38HAH7_9TREE</name>
<dbReference type="PANTHER" id="PTHR23403:SF1">
    <property type="entry name" value="TREHALASE"/>
    <property type="match status" value="1"/>
</dbReference>
<feature type="chain" id="PRO_5041209054" description="Trehalase" evidence="4">
    <location>
        <begin position="17"/>
        <end position="766"/>
    </location>
</feature>
<keyword evidence="2" id="KW-0378">Hydrolase</keyword>
<dbReference type="GO" id="GO:0004555">
    <property type="term" value="F:alpha,alpha-trehalase activity"/>
    <property type="evidence" value="ECO:0007669"/>
    <property type="project" value="UniProtKB-EC"/>
</dbReference>
<dbReference type="InterPro" id="IPR012341">
    <property type="entry name" value="6hp_glycosidase-like_sf"/>
</dbReference>
<dbReference type="Pfam" id="PF01204">
    <property type="entry name" value="Trehalase"/>
    <property type="match status" value="2"/>
</dbReference>
<comment type="similarity">
    <text evidence="1 2">Belongs to the glycosyl hydrolase 37 family.</text>
</comment>
<gene>
    <name evidence="5" type="ORF">MKK02DRAFT_24313</name>
</gene>
<protein>
    <recommendedName>
        <fullName evidence="2">Trehalase</fullName>
        <ecNumber evidence="2">3.2.1.28</ecNumber>
    </recommendedName>
    <alternativeName>
        <fullName evidence="2">Alpha-trehalose glucohydrolase</fullName>
    </alternativeName>
</protein>
<feature type="region of interest" description="Disordered" evidence="3">
    <location>
        <begin position="712"/>
        <end position="738"/>
    </location>
</feature>
<sequence>MRFTAGLLVLLPLVLGQNNTQASSASFSPTPVTTAVPSATASLNQTVPGQGVYPPLQPWCNAGGNDTFCPGVILQDVQLSGLFPDSKTFVDKPTNGTLNATLQAFSQLGNNITLGQLAQFVKSSFKGEGLELNQVPINGFVASPRAVQKVSNPLYKGWVSIVNSYWSLLIRETNQSAVCTTQCESSLIPLNHTIVVPGGRYREIYYWDTFWILEGLLKSELYTYATDVILNFMDFIDTYGFIPNGGRKYYLNRSQPPVFIQMLDAYVKSTGNTTILERALPLASEEMRWWIANRTTQITSPYTGITRRVYLYNVTNSAPRPEGYVEDYETAFGAQPALNEAQRGDLYAELASGAESGYDYAGRWCRVPVINVTDNAPALRTLNVRGIIPVDLNSLQAGNHALLARLYQLYLNTTATTNSSSNSTASQFRTNATAEIALHQSLAKDYSDAVLDLHWDPVKAWFYDFNLSSNARDSLYTPAGTFPLWQNITPTGLEGNNTAALRIASGARYLLGRYGGIQGISSLLYTGLNWDFPNSWPPHTYTSIKAFQTLGRVVGNASIVSNATIPFSDVVSGQLGLNETQLPAQDASLQGSANLTVPSARNVSWPLALEIEYANRYMQGAFCSWYSTGGSINGLLTQLPLSQLNATGSYSNGSTGVMFEKFNATDIDAAGGGGEYTVQVGFGWTNGVVLWIAENFGQYLPQPSCPLVVLSTTNSTTSSNSTSPSTGNSTMNGTAASRPANATSMLVVSELAGEGVMYEGQRVSRD</sequence>
<keyword evidence="4" id="KW-0732">Signal</keyword>
<evidence type="ECO:0000256" key="1">
    <source>
        <dbReference type="ARBA" id="ARBA00005615"/>
    </source>
</evidence>
<dbReference type="Gene3D" id="1.50.10.10">
    <property type="match status" value="1"/>
</dbReference>
<keyword evidence="2 5" id="KW-0326">Glycosidase</keyword>
<dbReference type="AlphaFoldDB" id="A0AA38HAH7"/>
<proteinExistence type="inferred from homology"/>
<dbReference type="SUPFAM" id="SSF48208">
    <property type="entry name" value="Six-hairpin glycosidases"/>
    <property type="match status" value="1"/>
</dbReference>